<evidence type="ECO:0000313" key="2">
    <source>
        <dbReference type="EMBL" id="PRP87795.1"/>
    </source>
</evidence>
<name>A0A2P6NV11_9EUKA</name>
<proteinExistence type="predicted"/>
<feature type="region of interest" description="Disordered" evidence="1">
    <location>
        <begin position="507"/>
        <end position="543"/>
    </location>
</feature>
<dbReference type="InParanoid" id="A0A2P6NV11"/>
<dbReference type="InterPro" id="IPR029058">
    <property type="entry name" value="AB_hydrolase_fold"/>
</dbReference>
<evidence type="ECO:0000313" key="3">
    <source>
        <dbReference type="Proteomes" id="UP000241769"/>
    </source>
</evidence>
<comment type="caution">
    <text evidence="2">The sequence shown here is derived from an EMBL/GenBank/DDBJ whole genome shotgun (WGS) entry which is preliminary data.</text>
</comment>
<protein>
    <submittedName>
        <fullName evidence="2">Uncharacterized protein</fullName>
    </submittedName>
</protein>
<dbReference type="Proteomes" id="UP000241769">
    <property type="component" value="Unassembled WGS sequence"/>
</dbReference>
<feature type="compositionally biased region" description="Basic and acidic residues" evidence="1">
    <location>
        <begin position="507"/>
        <end position="519"/>
    </location>
</feature>
<dbReference type="GO" id="GO:0006629">
    <property type="term" value="P:lipid metabolic process"/>
    <property type="evidence" value="ECO:0007669"/>
    <property type="project" value="InterPro"/>
</dbReference>
<evidence type="ECO:0000256" key="1">
    <source>
        <dbReference type="SAM" id="MobiDB-lite"/>
    </source>
</evidence>
<reference evidence="2 3" key="1">
    <citation type="journal article" date="2018" name="Genome Biol. Evol.">
        <title>Multiple Roots of Fruiting Body Formation in Amoebozoa.</title>
        <authorList>
            <person name="Hillmann F."/>
            <person name="Forbes G."/>
            <person name="Novohradska S."/>
            <person name="Ferling I."/>
            <person name="Riege K."/>
            <person name="Groth M."/>
            <person name="Westermann M."/>
            <person name="Marz M."/>
            <person name="Spaller T."/>
            <person name="Winckler T."/>
            <person name="Schaap P."/>
            <person name="Glockner G."/>
        </authorList>
    </citation>
    <scope>NUCLEOTIDE SEQUENCE [LARGE SCALE GENOMIC DNA]</scope>
    <source>
        <strain evidence="2 3">Jena</strain>
    </source>
</reference>
<dbReference type="OrthoDB" id="10250441at2759"/>
<sequence length="543" mass="62798">MGLTGFHRHFAPAISQGFQLLDADWITQRTHRHMKHGTKHSTNGKKQGTESLPPIVLVPGVQGTQLYTKEGKKIWASTRQVLNLESTRLDLPLEWDTVDDDPEDPYQHRQFRQKSDGIVAGDILMHVARVPIYKRFIKRCKKEGRKFYPFLYDWRRDLNEAAHNLILLLKRVYSECGRPAQVVGHSNGGLIVYAALNDPENTYLFDSTLFVGTPFSPMIDFLEFMHVGVPTGLNKEMLDQYVIASFCSAAVFYPFPEERNVYTYKPLGEEQDPAKHVVPQHDGEQKCISEEKFKQDWWFLEPYPVNFYDPSQWEKLKIGIYSLEWEKFPWKVPPGTVDIQAALRTHQSCTMYQAAHFWMRLTYNPEVKYPPMALVYTQGIPTLSRVLYNGPHAVRGFDLKSLPKGDGDGRVPVVNAKNIPSGTPHLIYQSHIEHIFMMNDPNLWGVMDKLAAFQGDRNWHQRVDNLQRLQPTEKHMGALLRIRAAHNSIKLLLHSKIEAPLRLKHQESHLKEQHPDARSEHHHHHHIFHRHHSTEQPTTSTPL</sequence>
<gene>
    <name evidence="2" type="ORF">PROFUN_04269</name>
</gene>
<accession>A0A2P6NV11</accession>
<dbReference type="PANTHER" id="PTHR11440">
    <property type="entry name" value="LECITHIN-CHOLESTEROL ACYLTRANSFERASE-RELATED"/>
    <property type="match status" value="1"/>
</dbReference>
<feature type="compositionally biased region" description="Basic residues" evidence="1">
    <location>
        <begin position="520"/>
        <end position="532"/>
    </location>
</feature>
<dbReference type="SUPFAM" id="SSF53474">
    <property type="entry name" value="alpha/beta-Hydrolases"/>
    <property type="match status" value="1"/>
</dbReference>
<feature type="compositionally biased region" description="Basic residues" evidence="1">
    <location>
        <begin position="33"/>
        <end position="43"/>
    </location>
</feature>
<keyword evidence="3" id="KW-1185">Reference proteome</keyword>
<dbReference type="GO" id="GO:0008374">
    <property type="term" value="F:O-acyltransferase activity"/>
    <property type="evidence" value="ECO:0007669"/>
    <property type="project" value="InterPro"/>
</dbReference>
<dbReference type="InterPro" id="IPR003386">
    <property type="entry name" value="LACT/PDAT_acylTrfase"/>
</dbReference>
<feature type="region of interest" description="Disordered" evidence="1">
    <location>
        <begin position="33"/>
        <end position="53"/>
    </location>
</feature>
<organism evidence="2 3">
    <name type="scientific">Planoprotostelium fungivorum</name>
    <dbReference type="NCBI Taxonomy" id="1890364"/>
    <lineage>
        <taxon>Eukaryota</taxon>
        <taxon>Amoebozoa</taxon>
        <taxon>Evosea</taxon>
        <taxon>Variosea</taxon>
        <taxon>Cavosteliida</taxon>
        <taxon>Cavosteliaceae</taxon>
        <taxon>Planoprotostelium</taxon>
    </lineage>
</organism>
<dbReference type="EMBL" id="MDYQ01000017">
    <property type="protein sequence ID" value="PRP87795.1"/>
    <property type="molecule type" value="Genomic_DNA"/>
</dbReference>
<dbReference type="AlphaFoldDB" id="A0A2P6NV11"/>
<dbReference type="Pfam" id="PF02450">
    <property type="entry name" value="LCAT"/>
    <property type="match status" value="1"/>
</dbReference>
<dbReference type="Gene3D" id="3.40.50.1820">
    <property type="entry name" value="alpha/beta hydrolase"/>
    <property type="match status" value="1"/>
</dbReference>